<comment type="caution">
    <text evidence="2">The sequence shown here is derived from an EMBL/GenBank/DDBJ whole genome shotgun (WGS) entry which is preliminary data.</text>
</comment>
<accession>A0ABD2VR65</accession>
<feature type="transmembrane region" description="Helical" evidence="1">
    <location>
        <begin position="61"/>
        <end position="86"/>
    </location>
</feature>
<evidence type="ECO:0000313" key="3">
    <source>
        <dbReference type="Proteomes" id="UP001627154"/>
    </source>
</evidence>
<protein>
    <submittedName>
        <fullName evidence="2">Uncharacterized protein</fullName>
    </submittedName>
</protein>
<evidence type="ECO:0000313" key="2">
    <source>
        <dbReference type="EMBL" id="KAL3383376.1"/>
    </source>
</evidence>
<keyword evidence="3" id="KW-1185">Reference proteome</keyword>
<keyword evidence="1" id="KW-0812">Transmembrane</keyword>
<organism evidence="2 3">
    <name type="scientific">Trichogramma kaykai</name>
    <dbReference type="NCBI Taxonomy" id="54128"/>
    <lineage>
        <taxon>Eukaryota</taxon>
        <taxon>Metazoa</taxon>
        <taxon>Ecdysozoa</taxon>
        <taxon>Arthropoda</taxon>
        <taxon>Hexapoda</taxon>
        <taxon>Insecta</taxon>
        <taxon>Pterygota</taxon>
        <taxon>Neoptera</taxon>
        <taxon>Endopterygota</taxon>
        <taxon>Hymenoptera</taxon>
        <taxon>Apocrita</taxon>
        <taxon>Proctotrupomorpha</taxon>
        <taxon>Chalcidoidea</taxon>
        <taxon>Trichogrammatidae</taxon>
        <taxon>Trichogramma</taxon>
    </lineage>
</organism>
<keyword evidence="1" id="KW-1133">Transmembrane helix</keyword>
<gene>
    <name evidence="2" type="ORF">TKK_020741</name>
</gene>
<name>A0ABD2VR65_9HYME</name>
<dbReference type="AlphaFoldDB" id="A0ABD2VR65"/>
<proteinExistence type="predicted"/>
<sequence length="214" mass="24375">MNRGGAKQRRCFDVGFVLVVAASEVLDQCSSLIIIPTSTRVIDAVREKKINILERKNFSKIYIGAIIIVIYGTKLETLHLIPYTFYVHHRRQRSLICPQYDATIEEEKNGGRNRGKMISHVRANAMTIIPVFIRAPYPFFSPPSVPLHKVKDSSNESSCNTKEEKKIGAQLAIRIYITWDSLPTIKVGFYTVRLNLYTYTCPCVRTVAITRTHI</sequence>
<dbReference type="Proteomes" id="UP001627154">
    <property type="component" value="Unassembled WGS sequence"/>
</dbReference>
<evidence type="ECO:0000256" key="1">
    <source>
        <dbReference type="SAM" id="Phobius"/>
    </source>
</evidence>
<keyword evidence="1" id="KW-0472">Membrane</keyword>
<dbReference type="EMBL" id="JBJJXI010000199">
    <property type="protein sequence ID" value="KAL3383376.1"/>
    <property type="molecule type" value="Genomic_DNA"/>
</dbReference>
<reference evidence="2 3" key="1">
    <citation type="journal article" date="2024" name="bioRxiv">
        <title>A reference genome for Trichogramma kaykai: A tiny desert-dwelling parasitoid wasp with competing sex-ratio distorters.</title>
        <authorList>
            <person name="Culotta J."/>
            <person name="Lindsey A.R."/>
        </authorList>
    </citation>
    <scope>NUCLEOTIDE SEQUENCE [LARGE SCALE GENOMIC DNA]</scope>
    <source>
        <strain evidence="2 3">KSX58</strain>
    </source>
</reference>